<dbReference type="AlphaFoldDB" id="A0AAV7J067"/>
<gene>
    <name evidence="1" type="ORF">KQX54_018230</name>
</gene>
<keyword evidence="2" id="KW-1185">Reference proteome</keyword>
<dbReference type="Proteomes" id="UP000826195">
    <property type="component" value="Unassembled WGS sequence"/>
</dbReference>
<name>A0AAV7J067_COTGL</name>
<evidence type="ECO:0000313" key="2">
    <source>
        <dbReference type="Proteomes" id="UP000826195"/>
    </source>
</evidence>
<accession>A0AAV7J067</accession>
<dbReference type="EMBL" id="JAHXZJ010000374">
    <property type="protein sequence ID" value="KAH0561634.1"/>
    <property type="molecule type" value="Genomic_DNA"/>
</dbReference>
<protein>
    <submittedName>
        <fullName evidence="1">Uncharacterized protein</fullName>
    </submittedName>
</protein>
<organism evidence="1 2">
    <name type="scientific">Cotesia glomerata</name>
    <name type="common">Lepidopteran parasitic wasp</name>
    <name type="synonym">Apanteles glomeratus</name>
    <dbReference type="NCBI Taxonomy" id="32391"/>
    <lineage>
        <taxon>Eukaryota</taxon>
        <taxon>Metazoa</taxon>
        <taxon>Ecdysozoa</taxon>
        <taxon>Arthropoda</taxon>
        <taxon>Hexapoda</taxon>
        <taxon>Insecta</taxon>
        <taxon>Pterygota</taxon>
        <taxon>Neoptera</taxon>
        <taxon>Endopterygota</taxon>
        <taxon>Hymenoptera</taxon>
        <taxon>Apocrita</taxon>
        <taxon>Ichneumonoidea</taxon>
        <taxon>Braconidae</taxon>
        <taxon>Microgastrinae</taxon>
        <taxon>Cotesia</taxon>
    </lineage>
</organism>
<proteinExistence type="predicted"/>
<evidence type="ECO:0000313" key="1">
    <source>
        <dbReference type="EMBL" id="KAH0561634.1"/>
    </source>
</evidence>
<sequence length="82" mass="8760">MKHLCSSEGKVMGIDSCVNFCHLLTAILANRDNGPRYHCTDLHGHSECVKVEDSGRVNSEGVNFLAPAPLTLAPAPSRSADP</sequence>
<reference evidence="1 2" key="1">
    <citation type="journal article" date="2021" name="J. Hered.">
        <title>A chromosome-level genome assembly of the parasitoid wasp, Cotesia glomerata (Hymenoptera: Braconidae).</title>
        <authorList>
            <person name="Pinto B.J."/>
            <person name="Weis J.J."/>
            <person name="Gamble T."/>
            <person name="Ode P.J."/>
            <person name="Paul R."/>
            <person name="Zaspel J.M."/>
        </authorList>
    </citation>
    <scope>NUCLEOTIDE SEQUENCE [LARGE SCALE GENOMIC DNA]</scope>
    <source>
        <strain evidence="1">CgM1</strain>
    </source>
</reference>
<comment type="caution">
    <text evidence="1">The sequence shown here is derived from an EMBL/GenBank/DDBJ whole genome shotgun (WGS) entry which is preliminary data.</text>
</comment>